<dbReference type="PROSITE" id="PS51205">
    <property type="entry name" value="VPS9"/>
    <property type="match status" value="1"/>
</dbReference>
<evidence type="ECO:0000256" key="1">
    <source>
        <dbReference type="SAM" id="MobiDB-lite"/>
    </source>
</evidence>
<feature type="domain" description="VPS9" evidence="2">
    <location>
        <begin position="189"/>
        <end position="336"/>
    </location>
</feature>
<dbReference type="InterPro" id="IPR037191">
    <property type="entry name" value="VPS9_dom_sf"/>
</dbReference>
<feature type="compositionally biased region" description="Low complexity" evidence="1">
    <location>
        <begin position="42"/>
        <end position="55"/>
    </location>
</feature>
<gene>
    <name evidence="3" type="ORF">KFL_008010030</name>
</gene>
<dbReference type="Proteomes" id="UP000054558">
    <property type="component" value="Unassembled WGS sequence"/>
</dbReference>
<organism evidence="3 4">
    <name type="scientific">Klebsormidium nitens</name>
    <name type="common">Green alga</name>
    <name type="synonym">Ulothrix nitens</name>
    <dbReference type="NCBI Taxonomy" id="105231"/>
    <lineage>
        <taxon>Eukaryota</taxon>
        <taxon>Viridiplantae</taxon>
        <taxon>Streptophyta</taxon>
        <taxon>Klebsormidiophyceae</taxon>
        <taxon>Klebsormidiales</taxon>
        <taxon>Klebsormidiaceae</taxon>
        <taxon>Klebsormidium</taxon>
    </lineage>
</organism>
<dbReference type="GO" id="GO:0005085">
    <property type="term" value="F:guanyl-nucleotide exchange factor activity"/>
    <property type="evidence" value="ECO:0000318"/>
    <property type="project" value="GO_Central"/>
</dbReference>
<dbReference type="GO" id="GO:0045022">
    <property type="term" value="P:early endosome to late endosome transport"/>
    <property type="evidence" value="ECO:0000318"/>
    <property type="project" value="GO_Central"/>
</dbReference>
<dbReference type="Pfam" id="PF02204">
    <property type="entry name" value="VPS9"/>
    <property type="match status" value="1"/>
</dbReference>
<dbReference type="Gene3D" id="1.20.1050.80">
    <property type="entry name" value="VPS9 domain"/>
    <property type="match status" value="1"/>
</dbReference>
<dbReference type="GO" id="GO:0005769">
    <property type="term" value="C:early endosome"/>
    <property type="evidence" value="ECO:0000318"/>
    <property type="project" value="GO_Central"/>
</dbReference>
<keyword evidence="4" id="KW-1185">Reference proteome</keyword>
<dbReference type="AlphaFoldDB" id="A0A1Y1ITK1"/>
<dbReference type="SMART" id="SM00167">
    <property type="entry name" value="VPS9"/>
    <property type="match status" value="1"/>
</dbReference>
<dbReference type="GO" id="GO:0030133">
    <property type="term" value="C:transport vesicle"/>
    <property type="evidence" value="ECO:0000318"/>
    <property type="project" value="GO_Central"/>
</dbReference>
<dbReference type="PANTHER" id="PTHR24170">
    <property type="entry name" value="ANKYRIN REPEAT DOMAIN-CONTAINING PROTEIN 27"/>
    <property type="match status" value="1"/>
</dbReference>
<dbReference type="GO" id="GO:0097422">
    <property type="term" value="C:tubular endosome"/>
    <property type="evidence" value="ECO:0000318"/>
    <property type="project" value="GO_Central"/>
</dbReference>
<feature type="region of interest" description="Disordered" evidence="1">
    <location>
        <begin position="343"/>
        <end position="390"/>
    </location>
</feature>
<reference evidence="3 4" key="1">
    <citation type="journal article" date="2014" name="Nat. Commun.">
        <title>Klebsormidium flaccidum genome reveals primary factors for plant terrestrial adaptation.</title>
        <authorList>
            <person name="Hori K."/>
            <person name="Maruyama F."/>
            <person name="Fujisawa T."/>
            <person name="Togashi T."/>
            <person name="Yamamoto N."/>
            <person name="Seo M."/>
            <person name="Sato S."/>
            <person name="Yamada T."/>
            <person name="Mori H."/>
            <person name="Tajima N."/>
            <person name="Moriyama T."/>
            <person name="Ikeuchi M."/>
            <person name="Watanabe M."/>
            <person name="Wada H."/>
            <person name="Kobayashi K."/>
            <person name="Saito M."/>
            <person name="Masuda T."/>
            <person name="Sasaki-Sekimoto Y."/>
            <person name="Mashiguchi K."/>
            <person name="Awai K."/>
            <person name="Shimojima M."/>
            <person name="Masuda S."/>
            <person name="Iwai M."/>
            <person name="Nobusawa T."/>
            <person name="Narise T."/>
            <person name="Kondo S."/>
            <person name="Saito H."/>
            <person name="Sato R."/>
            <person name="Murakawa M."/>
            <person name="Ihara Y."/>
            <person name="Oshima-Yamada Y."/>
            <person name="Ohtaka K."/>
            <person name="Satoh M."/>
            <person name="Sonobe K."/>
            <person name="Ishii M."/>
            <person name="Ohtani R."/>
            <person name="Kanamori-Sato M."/>
            <person name="Honoki R."/>
            <person name="Miyazaki D."/>
            <person name="Mochizuki H."/>
            <person name="Umetsu J."/>
            <person name="Higashi K."/>
            <person name="Shibata D."/>
            <person name="Kamiya Y."/>
            <person name="Sato N."/>
            <person name="Nakamura Y."/>
            <person name="Tabata S."/>
            <person name="Ida S."/>
            <person name="Kurokawa K."/>
            <person name="Ohta H."/>
        </authorList>
    </citation>
    <scope>NUCLEOTIDE SEQUENCE [LARGE SCALE GENOMIC DNA]</scope>
    <source>
        <strain evidence="3 4">NIES-2285</strain>
    </source>
</reference>
<evidence type="ECO:0000259" key="2">
    <source>
        <dbReference type="PROSITE" id="PS51205"/>
    </source>
</evidence>
<feature type="region of interest" description="Disordered" evidence="1">
    <location>
        <begin position="20"/>
        <end position="76"/>
    </location>
</feature>
<dbReference type="PANTHER" id="PTHR24170:SF1">
    <property type="entry name" value="DOMAIN PROTEIN, PUTATIVE (AFU_ORTHOLOGUE AFUA_1G09870)-RELATED"/>
    <property type="match status" value="1"/>
</dbReference>
<evidence type="ECO:0000313" key="3">
    <source>
        <dbReference type="EMBL" id="GAQ91528.1"/>
    </source>
</evidence>
<dbReference type="GO" id="GO:0005770">
    <property type="term" value="C:late endosome"/>
    <property type="evidence" value="ECO:0000318"/>
    <property type="project" value="GO_Central"/>
</dbReference>
<dbReference type="STRING" id="105231.A0A1Y1ITK1"/>
<dbReference type="SUPFAM" id="SSF109993">
    <property type="entry name" value="VPS9 domain"/>
    <property type="match status" value="1"/>
</dbReference>
<evidence type="ECO:0000313" key="4">
    <source>
        <dbReference type="Proteomes" id="UP000054558"/>
    </source>
</evidence>
<sequence length="390" mass="43007">MGLQMRGRFLPDLMAFDNDSEETEVMLSQADSSDGSDFPGYSSSTASHSRAQSYSSGGGPQEFSARGTDTPPEEGFEGLETVEGVAHFLQTYCSPSSLMHAQRMIAHFNDAYELGTMSLPDEFRIEAWRGTVKRIARTLGDSLLETNQGLAKLCRVNMERTQQVHLASETWVLAHLHDKLVDGLAGMVAAREADVKSMLAKLDKLPTSVLGVTEEYEDAVLGDAVLQFQSLPLARSPLEKALCLKKTVTCMLEGISRTKRASARDDFVPCTDDLLSLMLLMLTKAKIPRLLAQAMYIEHFLNLHLDDGLTGELGYHLTNLLAACAYLQTDQCKRVSERAAPLTISPGLQEPSRHEAGWGFNESPMSPDDTPPHPVKARRRLGFRRKSFAK</sequence>
<dbReference type="OrthoDB" id="411646at2759"/>
<dbReference type="InterPro" id="IPR003123">
    <property type="entry name" value="VPS9"/>
</dbReference>
<name>A0A1Y1ITK1_KLENI</name>
<dbReference type="EMBL" id="DF237750">
    <property type="protein sequence ID" value="GAQ91528.1"/>
    <property type="molecule type" value="Genomic_DNA"/>
</dbReference>
<dbReference type="InterPro" id="IPR051248">
    <property type="entry name" value="UPF0507/Ank_repeat_27"/>
</dbReference>
<dbReference type="GO" id="GO:0005886">
    <property type="term" value="C:plasma membrane"/>
    <property type="evidence" value="ECO:0000318"/>
    <property type="project" value="GO_Central"/>
</dbReference>
<feature type="compositionally biased region" description="Basic residues" evidence="1">
    <location>
        <begin position="375"/>
        <end position="390"/>
    </location>
</feature>
<accession>A0A1Y1ITK1</accession>
<dbReference type="GO" id="GO:0000149">
    <property type="term" value="F:SNARE binding"/>
    <property type="evidence" value="ECO:0000318"/>
    <property type="project" value="GO_Central"/>
</dbReference>
<proteinExistence type="predicted"/>
<protein>
    <recommendedName>
        <fullName evidence="2">VPS9 domain-containing protein</fullName>
    </recommendedName>
</protein>